<dbReference type="InterPro" id="IPR009057">
    <property type="entry name" value="Homeodomain-like_sf"/>
</dbReference>
<dbReference type="GO" id="GO:0000976">
    <property type="term" value="F:transcription cis-regulatory region binding"/>
    <property type="evidence" value="ECO:0007669"/>
    <property type="project" value="TreeGrafter"/>
</dbReference>
<evidence type="ECO:0000313" key="7">
    <source>
        <dbReference type="Proteomes" id="UP000228945"/>
    </source>
</evidence>
<dbReference type="Gene3D" id="1.10.357.10">
    <property type="entry name" value="Tetracycline Repressor, domain 2"/>
    <property type="match status" value="1"/>
</dbReference>
<evidence type="ECO:0000259" key="5">
    <source>
        <dbReference type="PROSITE" id="PS50977"/>
    </source>
</evidence>
<feature type="domain" description="HTH tetR-type" evidence="5">
    <location>
        <begin position="13"/>
        <end position="73"/>
    </location>
</feature>
<dbReference type="InterPro" id="IPR036271">
    <property type="entry name" value="Tet_transcr_reg_TetR-rel_C_sf"/>
</dbReference>
<keyword evidence="1" id="KW-0805">Transcription regulation</keyword>
<dbReference type="RefSeq" id="WP_099622292.1">
    <property type="nucleotide sequence ID" value="NZ_CP024201.1"/>
</dbReference>
<sequence length="195" mass="20964">MSARAAGAKQTGTGVRAKALAAAGALLAEVGADELSLRLIADRAGIGLTSIYHYFENKDALLVSLALGGLEDLRRDILTLQKSPEFDSPMRGGARAFFAFAESRPRLFSLMFSERLLVSHQTLREAEQKIVLAYQAAVEADDRVPPRHQENAAYALWALGRGMAAIIASYPGGRPPEDLLAKLFAGGGYLIDHPE</sequence>
<evidence type="ECO:0000256" key="2">
    <source>
        <dbReference type="ARBA" id="ARBA00023125"/>
    </source>
</evidence>
<dbReference type="PRINTS" id="PR00455">
    <property type="entry name" value="HTHTETR"/>
</dbReference>
<dbReference type="AlphaFoldDB" id="A0A2D2AYI1"/>
<dbReference type="PANTHER" id="PTHR30055">
    <property type="entry name" value="HTH-TYPE TRANSCRIPTIONAL REGULATOR RUTR"/>
    <property type="match status" value="1"/>
</dbReference>
<dbReference type="SUPFAM" id="SSF46689">
    <property type="entry name" value="Homeodomain-like"/>
    <property type="match status" value="1"/>
</dbReference>
<name>A0A2D2AYI1_9CAUL</name>
<dbReference type="InterPro" id="IPR025996">
    <property type="entry name" value="MT1864/Rv1816-like_C"/>
</dbReference>
<dbReference type="OrthoDB" id="9808189at2"/>
<reference evidence="6 7" key="1">
    <citation type="submission" date="2017-10" db="EMBL/GenBank/DDBJ databases">
        <title>Genome sequence of Caulobacter mirabilis FWC38.</title>
        <authorList>
            <person name="Fiebig A."/>
            <person name="Crosson S."/>
        </authorList>
    </citation>
    <scope>NUCLEOTIDE SEQUENCE [LARGE SCALE GENOMIC DNA]</scope>
    <source>
        <strain evidence="6 7">FWC 38</strain>
    </source>
</reference>
<keyword evidence="7" id="KW-1185">Reference proteome</keyword>
<dbReference type="KEGG" id="cmb:CSW64_11780"/>
<keyword evidence="2 4" id="KW-0238">DNA-binding</keyword>
<dbReference type="Pfam" id="PF00440">
    <property type="entry name" value="TetR_N"/>
    <property type="match status" value="1"/>
</dbReference>
<dbReference type="EMBL" id="CP024201">
    <property type="protein sequence ID" value="ATQ43041.1"/>
    <property type="molecule type" value="Genomic_DNA"/>
</dbReference>
<gene>
    <name evidence="6" type="ORF">CSW64_11780</name>
</gene>
<dbReference type="SUPFAM" id="SSF48498">
    <property type="entry name" value="Tetracyclin repressor-like, C-terminal domain"/>
    <property type="match status" value="1"/>
</dbReference>
<keyword evidence="3" id="KW-0804">Transcription</keyword>
<dbReference type="InterPro" id="IPR050109">
    <property type="entry name" value="HTH-type_TetR-like_transc_reg"/>
</dbReference>
<dbReference type="Pfam" id="PF13305">
    <property type="entry name" value="TetR_C_33"/>
    <property type="match status" value="1"/>
</dbReference>
<dbReference type="InterPro" id="IPR001647">
    <property type="entry name" value="HTH_TetR"/>
</dbReference>
<dbReference type="PROSITE" id="PS50977">
    <property type="entry name" value="HTH_TETR_2"/>
    <property type="match status" value="1"/>
</dbReference>
<protein>
    <recommendedName>
        <fullName evidence="5">HTH tetR-type domain-containing protein</fullName>
    </recommendedName>
</protein>
<evidence type="ECO:0000256" key="3">
    <source>
        <dbReference type="ARBA" id="ARBA00023163"/>
    </source>
</evidence>
<feature type="DNA-binding region" description="H-T-H motif" evidence="4">
    <location>
        <begin position="36"/>
        <end position="55"/>
    </location>
</feature>
<accession>A0A2D2AYI1</accession>
<organism evidence="6 7">
    <name type="scientific">Caulobacter mirabilis</name>
    <dbReference type="NCBI Taxonomy" id="69666"/>
    <lineage>
        <taxon>Bacteria</taxon>
        <taxon>Pseudomonadati</taxon>
        <taxon>Pseudomonadota</taxon>
        <taxon>Alphaproteobacteria</taxon>
        <taxon>Caulobacterales</taxon>
        <taxon>Caulobacteraceae</taxon>
        <taxon>Caulobacter</taxon>
    </lineage>
</organism>
<proteinExistence type="predicted"/>
<dbReference type="Proteomes" id="UP000228945">
    <property type="component" value="Chromosome"/>
</dbReference>
<dbReference type="GO" id="GO:0003700">
    <property type="term" value="F:DNA-binding transcription factor activity"/>
    <property type="evidence" value="ECO:0007669"/>
    <property type="project" value="TreeGrafter"/>
</dbReference>
<evidence type="ECO:0000256" key="1">
    <source>
        <dbReference type="ARBA" id="ARBA00023015"/>
    </source>
</evidence>
<evidence type="ECO:0000256" key="4">
    <source>
        <dbReference type="PROSITE-ProRule" id="PRU00335"/>
    </source>
</evidence>
<evidence type="ECO:0000313" key="6">
    <source>
        <dbReference type="EMBL" id="ATQ43041.1"/>
    </source>
</evidence>
<dbReference type="PANTHER" id="PTHR30055:SF220">
    <property type="entry name" value="TETR-FAMILY REGULATORY PROTEIN"/>
    <property type="match status" value="1"/>
</dbReference>